<accession>A0A918HPJ6</accession>
<name>A0A918HPJ6_9ACTN</name>
<keyword evidence="2" id="KW-1185">Reference proteome</keyword>
<evidence type="ECO:0000313" key="1">
    <source>
        <dbReference type="EMBL" id="GGT90065.1"/>
    </source>
</evidence>
<dbReference type="AlphaFoldDB" id="A0A918HPJ6"/>
<evidence type="ECO:0000313" key="2">
    <source>
        <dbReference type="Proteomes" id="UP000646776"/>
    </source>
</evidence>
<organism evidence="1 2">
    <name type="scientific">Streptomyces phaeofaciens</name>
    <dbReference type="NCBI Taxonomy" id="68254"/>
    <lineage>
        <taxon>Bacteria</taxon>
        <taxon>Bacillati</taxon>
        <taxon>Actinomycetota</taxon>
        <taxon>Actinomycetes</taxon>
        <taxon>Kitasatosporales</taxon>
        <taxon>Streptomycetaceae</taxon>
        <taxon>Streptomyces</taxon>
    </lineage>
</organism>
<dbReference type="Proteomes" id="UP000646776">
    <property type="component" value="Unassembled WGS sequence"/>
</dbReference>
<dbReference type="RefSeq" id="WP_229871063.1">
    <property type="nucleotide sequence ID" value="NZ_BMSA01000037.1"/>
</dbReference>
<comment type="caution">
    <text evidence="1">The sequence shown here is derived from an EMBL/GenBank/DDBJ whole genome shotgun (WGS) entry which is preliminary data.</text>
</comment>
<gene>
    <name evidence="1" type="ORF">GCM10010226_80280</name>
</gene>
<protein>
    <submittedName>
        <fullName evidence="1">Uncharacterized protein</fullName>
    </submittedName>
</protein>
<sequence length="165" mass="18145">MHGEREHWELLPALGVGPLRFGMSPAEVTDALQGSQPCTWVEGPYAQQNFTDGVKVFYDEGMLTCVAMDAVTGPQVFLADFALAGRDPEQAHQYLLDHAAEHGNCLAYTPDHSLALTDLGLLLRVQQVGEALLSRPLFVIEEWLESEYYCARGHLPLEGAPVTHV</sequence>
<reference evidence="1" key="1">
    <citation type="journal article" date="2014" name="Int. J. Syst. Evol. Microbiol.">
        <title>Complete genome sequence of Corynebacterium casei LMG S-19264T (=DSM 44701T), isolated from a smear-ripened cheese.</title>
        <authorList>
            <consortium name="US DOE Joint Genome Institute (JGI-PGF)"/>
            <person name="Walter F."/>
            <person name="Albersmeier A."/>
            <person name="Kalinowski J."/>
            <person name="Ruckert C."/>
        </authorList>
    </citation>
    <scope>NUCLEOTIDE SEQUENCE</scope>
    <source>
        <strain evidence="1">JCM 4125</strain>
    </source>
</reference>
<dbReference type="EMBL" id="BMSA01000037">
    <property type="protein sequence ID" value="GGT90065.1"/>
    <property type="molecule type" value="Genomic_DNA"/>
</dbReference>
<proteinExistence type="predicted"/>
<reference evidence="1" key="2">
    <citation type="submission" date="2020-09" db="EMBL/GenBank/DDBJ databases">
        <authorList>
            <person name="Sun Q."/>
            <person name="Ohkuma M."/>
        </authorList>
    </citation>
    <scope>NUCLEOTIDE SEQUENCE</scope>
    <source>
        <strain evidence="1">JCM 4125</strain>
    </source>
</reference>